<feature type="region of interest" description="Disordered" evidence="1">
    <location>
        <begin position="77"/>
        <end position="151"/>
    </location>
</feature>
<feature type="compositionally biased region" description="Polar residues" evidence="1">
    <location>
        <begin position="107"/>
        <end position="122"/>
    </location>
</feature>
<evidence type="ECO:0000313" key="2">
    <source>
        <dbReference type="Proteomes" id="UP000813463"/>
    </source>
</evidence>
<gene>
    <name evidence="3" type="primary">LOC130472195</name>
</gene>
<evidence type="ECO:0000313" key="3">
    <source>
        <dbReference type="RefSeq" id="XP_056698671.1"/>
    </source>
</evidence>
<reference evidence="2" key="1">
    <citation type="journal article" date="2021" name="Nat. Commun.">
        <title>Genomic analyses provide insights into spinach domestication and the genetic basis of agronomic traits.</title>
        <authorList>
            <person name="Cai X."/>
            <person name="Sun X."/>
            <person name="Xu C."/>
            <person name="Sun H."/>
            <person name="Wang X."/>
            <person name="Ge C."/>
            <person name="Zhang Z."/>
            <person name="Wang Q."/>
            <person name="Fei Z."/>
            <person name="Jiao C."/>
            <person name="Wang Q."/>
        </authorList>
    </citation>
    <scope>NUCLEOTIDE SEQUENCE [LARGE SCALE GENOMIC DNA]</scope>
    <source>
        <strain evidence="2">cv. Varoflay</strain>
    </source>
</reference>
<reference evidence="3" key="2">
    <citation type="submission" date="2025-08" db="UniProtKB">
        <authorList>
            <consortium name="RefSeq"/>
        </authorList>
    </citation>
    <scope>IDENTIFICATION</scope>
    <source>
        <tissue evidence="3">Leaf</tissue>
    </source>
</reference>
<evidence type="ECO:0000256" key="1">
    <source>
        <dbReference type="SAM" id="MobiDB-lite"/>
    </source>
</evidence>
<keyword evidence="2" id="KW-1185">Reference proteome</keyword>
<feature type="compositionally biased region" description="Polar residues" evidence="1">
    <location>
        <begin position="77"/>
        <end position="88"/>
    </location>
</feature>
<organism evidence="2 3">
    <name type="scientific">Spinacia oleracea</name>
    <name type="common">Spinach</name>
    <dbReference type="NCBI Taxonomy" id="3562"/>
    <lineage>
        <taxon>Eukaryota</taxon>
        <taxon>Viridiplantae</taxon>
        <taxon>Streptophyta</taxon>
        <taxon>Embryophyta</taxon>
        <taxon>Tracheophyta</taxon>
        <taxon>Spermatophyta</taxon>
        <taxon>Magnoliopsida</taxon>
        <taxon>eudicotyledons</taxon>
        <taxon>Gunneridae</taxon>
        <taxon>Pentapetalae</taxon>
        <taxon>Caryophyllales</taxon>
        <taxon>Chenopodiaceae</taxon>
        <taxon>Chenopodioideae</taxon>
        <taxon>Anserineae</taxon>
        <taxon>Spinacia</taxon>
    </lineage>
</organism>
<accession>A0ABM3RSS6</accession>
<dbReference type="Proteomes" id="UP000813463">
    <property type="component" value="Chromosome 4"/>
</dbReference>
<protein>
    <submittedName>
        <fullName evidence="3">Uncharacterized protein</fullName>
    </submittedName>
</protein>
<name>A0ABM3RSS6_SPIOL</name>
<feature type="compositionally biased region" description="Polar residues" evidence="1">
    <location>
        <begin position="139"/>
        <end position="151"/>
    </location>
</feature>
<proteinExistence type="predicted"/>
<feature type="region of interest" description="Disordered" evidence="1">
    <location>
        <begin position="26"/>
        <end position="59"/>
    </location>
</feature>
<dbReference type="GeneID" id="130472195"/>
<sequence>MVGNATSSDDITRRFEAMEQRISILQKENEALHSQPRSNPSWLLPPPTQPSSAGTSVAAVATTAARVAPSQVGMTTSTMMSAPASNPVSRPLLPPMVPMLPKGRPLHTTSGAAVHSPPTSQHIPAKHLLPTPPSRPPRNIQSPRPSAQQHM</sequence>
<dbReference type="RefSeq" id="XP_056698671.1">
    <property type="nucleotide sequence ID" value="XM_056842693.1"/>
</dbReference>